<feature type="site" description="Influences the redox potential of the prosthetic heme and FAD groups" evidence="17">
    <location>
        <position position="84"/>
    </location>
</feature>
<keyword evidence="12 17" id="KW-0408">Iron</keyword>
<evidence type="ECO:0000256" key="3">
    <source>
        <dbReference type="ARBA" id="ARBA00022448"/>
    </source>
</evidence>
<dbReference type="GO" id="GO:0020037">
    <property type="term" value="F:heme binding"/>
    <property type="evidence" value="ECO:0007669"/>
    <property type="project" value="InterPro"/>
</dbReference>
<keyword evidence="4 17" id="KW-0216">Detoxification</keyword>
<dbReference type="GO" id="GO:0019825">
    <property type="term" value="F:oxygen binding"/>
    <property type="evidence" value="ECO:0007669"/>
    <property type="project" value="InterPro"/>
</dbReference>
<accession>A0A090IMA2</accession>
<dbReference type="PANTHER" id="PTHR43396">
    <property type="entry name" value="FLAVOHEMOPROTEIN"/>
    <property type="match status" value="1"/>
</dbReference>
<dbReference type="CDD" id="cd06184">
    <property type="entry name" value="flavohem_like_fad_nad_binding"/>
    <property type="match status" value="1"/>
</dbReference>
<dbReference type="InterPro" id="IPR017938">
    <property type="entry name" value="Riboflavin_synthase-like_b-brl"/>
</dbReference>
<dbReference type="SUPFAM" id="SSF46458">
    <property type="entry name" value="Globin-like"/>
    <property type="match status" value="1"/>
</dbReference>
<dbReference type="InterPro" id="IPR001433">
    <property type="entry name" value="OxRdtase_FAD/NAD-bd"/>
</dbReference>
<evidence type="ECO:0000256" key="4">
    <source>
        <dbReference type="ARBA" id="ARBA00022575"/>
    </source>
</evidence>
<feature type="binding site" description="proximal binding residue" evidence="17">
    <location>
        <position position="85"/>
    </location>
    <ligand>
        <name>heme b</name>
        <dbReference type="ChEBI" id="CHEBI:60344"/>
    </ligand>
    <ligandPart>
        <name>Fe</name>
        <dbReference type="ChEBI" id="CHEBI:18248"/>
    </ligandPart>
</feature>
<dbReference type="GO" id="GO:0046872">
    <property type="term" value="F:metal ion binding"/>
    <property type="evidence" value="ECO:0007669"/>
    <property type="project" value="UniProtKB-KW"/>
</dbReference>
<gene>
    <name evidence="17 20" type="primary">hmp</name>
    <name evidence="20" type="ORF">AWOD_I_0283</name>
</gene>
<feature type="binding site" evidence="17">
    <location>
        <begin position="204"/>
        <end position="207"/>
    </location>
    <ligand>
        <name>FAD</name>
        <dbReference type="ChEBI" id="CHEBI:57692"/>
    </ligand>
</feature>
<feature type="domain" description="Globin" evidence="18">
    <location>
        <begin position="1"/>
        <end position="136"/>
    </location>
</feature>
<dbReference type="GO" id="GO:0071949">
    <property type="term" value="F:FAD binding"/>
    <property type="evidence" value="ECO:0007669"/>
    <property type="project" value="InterPro"/>
</dbReference>
<evidence type="ECO:0000256" key="14">
    <source>
        <dbReference type="ARBA" id="ARBA00025094"/>
    </source>
</evidence>
<dbReference type="HOGENOM" id="CLU_003827_12_0_6"/>
<name>A0A090IMA2_9GAMM</name>
<dbReference type="InterPro" id="IPR017927">
    <property type="entry name" value="FAD-bd_FR_type"/>
</dbReference>
<evidence type="ECO:0000256" key="12">
    <source>
        <dbReference type="ARBA" id="ARBA00023004"/>
    </source>
</evidence>
<dbReference type="Pfam" id="PF00042">
    <property type="entry name" value="Globin"/>
    <property type="match status" value="1"/>
</dbReference>
<dbReference type="SUPFAM" id="SSF52343">
    <property type="entry name" value="Ferredoxin reductase-like, C-terminal NADP-linked domain"/>
    <property type="match status" value="1"/>
</dbReference>
<evidence type="ECO:0000256" key="13">
    <source>
        <dbReference type="ARBA" id="ARBA00023027"/>
    </source>
</evidence>
<dbReference type="PRINTS" id="PR00371">
    <property type="entry name" value="FPNCR"/>
</dbReference>
<dbReference type="PROSITE" id="PS01033">
    <property type="entry name" value="GLOBIN"/>
    <property type="match status" value="1"/>
</dbReference>
<evidence type="ECO:0000256" key="1">
    <source>
        <dbReference type="ARBA" id="ARBA00006401"/>
    </source>
</evidence>
<dbReference type="PANTHER" id="PTHR43396:SF3">
    <property type="entry name" value="FLAVOHEMOPROTEIN"/>
    <property type="match status" value="1"/>
</dbReference>
<evidence type="ECO:0000256" key="10">
    <source>
        <dbReference type="ARBA" id="ARBA00022857"/>
    </source>
</evidence>
<dbReference type="GO" id="GO:0071500">
    <property type="term" value="P:cellular response to nitrosative stress"/>
    <property type="evidence" value="ECO:0007669"/>
    <property type="project" value="TreeGrafter"/>
</dbReference>
<dbReference type="NCBIfam" id="NF009805">
    <property type="entry name" value="PRK13289.1"/>
    <property type="match status" value="1"/>
</dbReference>
<proteinExistence type="inferred from homology"/>
<dbReference type="Pfam" id="PF00970">
    <property type="entry name" value="FAD_binding_6"/>
    <property type="match status" value="1"/>
</dbReference>
<feature type="region of interest" description="Reductase" evidence="17">
    <location>
        <begin position="147"/>
        <end position="394"/>
    </location>
</feature>
<dbReference type="InterPro" id="IPR009050">
    <property type="entry name" value="Globin-like_sf"/>
</dbReference>
<evidence type="ECO:0000256" key="8">
    <source>
        <dbReference type="ARBA" id="ARBA00022723"/>
    </source>
</evidence>
<dbReference type="InterPro" id="IPR000971">
    <property type="entry name" value="Globin"/>
</dbReference>
<keyword evidence="11 17" id="KW-0560">Oxidoreductase</keyword>
<evidence type="ECO:0000313" key="20">
    <source>
        <dbReference type="EMBL" id="CED70378.1"/>
    </source>
</evidence>
<dbReference type="Gene3D" id="3.40.50.80">
    <property type="entry name" value="Nucleotide-binding domain of ferredoxin-NADP reductase (FNR) module"/>
    <property type="match status" value="1"/>
</dbReference>
<comment type="catalytic activity">
    <reaction evidence="15 17">
        <text>2 nitric oxide + NADH + 2 O2 = 2 nitrate + NAD(+) + H(+)</text>
        <dbReference type="Rhea" id="RHEA:19469"/>
        <dbReference type="ChEBI" id="CHEBI:15378"/>
        <dbReference type="ChEBI" id="CHEBI:15379"/>
        <dbReference type="ChEBI" id="CHEBI:16480"/>
        <dbReference type="ChEBI" id="CHEBI:17632"/>
        <dbReference type="ChEBI" id="CHEBI:57540"/>
        <dbReference type="ChEBI" id="CHEBI:57945"/>
        <dbReference type="EC" id="1.14.12.17"/>
    </reaction>
</comment>
<keyword evidence="10 17" id="KW-0521">NADP</keyword>
<dbReference type="AlphaFoldDB" id="A0A090IMA2"/>
<dbReference type="PATRIC" id="fig|80852.17.peg.289"/>
<evidence type="ECO:0000256" key="7">
    <source>
        <dbReference type="ARBA" id="ARBA00022630"/>
    </source>
</evidence>
<keyword evidence="7 17" id="KW-0285">Flavoprotein</keyword>
<dbReference type="Gene3D" id="1.10.490.10">
    <property type="entry name" value="Globins"/>
    <property type="match status" value="1"/>
</dbReference>
<keyword evidence="13 17" id="KW-0520">NAD</keyword>
<dbReference type="InterPro" id="IPR039261">
    <property type="entry name" value="FNR_nucleotide-bd"/>
</dbReference>
<comment type="domain">
    <text evidence="17">Consists of two distinct domains; an N-terminal heme-containing oxygen-binding domain and a C-terminal reductase domain with binding sites for FAD and NAD(P)H.</text>
</comment>
<evidence type="ECO:0000256" key="6">
    <source>
        <dbReference type="ARBA" id="ARBA00022621"/>
    </source>
</evidence>
<evidence type="ECO:0000313" key="21">
    <source>
        <dbReference type="Proteomes" id="UP000032427"/>
    </source>
</evidence>
<evidence type="ECO:0000256" key="17">
    <source>
        <dbReference type="HAMAP-Rule" id="MF_01252"/>
    </source>
</evidence>
<feature type="active site" description="Charge relay system" evidence="17">
    <location>
        <position position="95"/>
    </location>
</feature>
<comment type="similarity">
    <text evidence="1 17">In the C-terminal section; belongs to the flavoprotein pyridine nucleotide cytochrome reductase family.</text>
</comment>
<comment type="similarity">
    <text evidence="2 17">Belongs to the globin family. Two-domain flavohemoproteins subfamily.</text>
</comment>
<dbReference type="PRINTS" id="PR00410">
    <property type="entry name" value="PHEHYDRXLASE"/>
</dbReference>
<keyword evidence="8 17" id="KW-0479">Metal-binding</keyword>
<dbReference type="HAMAP" id="MF_01252">
    <property type="entry name" value="Hmp"/>
    <property type="match status" value="1"/>
</dbReference>
<evidence type="ECO:0000256" key="2">
    <source>
        <dbReference type="ARBA" id="ARBA00008414"/>
    </source>
</evidence>
<feature type="binding site" evidence="17">
    <location>
        <position position="188"/>
    </location>
    <ligand>
        <name>FAD</name>
        <dbReference type="ChEBI" id="CHEBI:57692"/>
    </ligand>
</feature>
<reference evidence="21" key="1">
    <citation type="submission" date="2014-09" db="EMBL/GenBank/DDBJ databases">
        <authorList>
            <person name="Hjerde E."/>
        </authorList>
    </citation>
    <scope>NUCLEOTIDE SEQUENCE [LARGE SCALE GENOMIC DNA]</scope>
    <source>
        <strain evidence="21">06/09/139</strain>
    </source>
</reference>
<keyword evidence="5 17" id="KW-0349">Heme</keyword>
<dbReference type="KEGG" id="awd:AWOD_I_0283"/>
<feature type="active site" description="Charge relay system" evidence="17">
    <location>
        <position position="135"/>
    </location>
</feature>
<comment type="cofactor">
    <cofactor evidence="17">
        <name>FAD</name>
        <dbReference type="ChEBI" id="CHEBI:57692"/>
    </cofactor>
    <text evidence="17">Binds 1 FAD per subunit.</text>
</comment>
<feature type="binding site" evidence="17">
    <location>
        <begin position="268"/>
        <end position="273"/>
    </location>
    <ligand>
        <name>NADP(+)</name>
        <dbReference type="ChEBI" id="CHEBI:58349"/>
    </ligand>
</feature>
<dbReference type="GeneID" id="28539815"/>
<feature type="domain" description="FAD-binding FR-type" evidence="19">
    <location>
        <begin position="150"/>
        <end position="255"/>
    </location>
</feature>
<dbReference type="FunFam" id="3.40.50.80:FF:000010">
    <property type="entry name" value="Flavohemoprotein"/>
    <property type="match status" value="1"/>
</dbReference>
<comment type="function">
    <text evidence="14 17">Is involved in NO detoxification in an aerobic process, termed nitric oxide dioxygenase (NOD) reaction that utilizes O(2) and NAD(P)H to convert NO to nitrate, which protects the bacterium from various noxious nitrogen compounds. Therefore, plays a central role in the inducible response to nitrosative stress.</text>
</comment>
<dbReference type="STRING" id="80852.AWOD_I_0283"/>
<keyword evidence="9 17" id="KW-0274">FAD</keyword>
<evidence type="ECO:0000259" key="18">
    <source>
        <dbReference type="PROSITE" id="PS01033"/>
    </source>
</evidence>
<protein>
    <recommendedName>
        <fullName evidence="17">Flavohemoprotein</fullName>
    </recommendedName>
    <alternativeName>
        <fullName evidence="17">Flavohemoglobin</fullName>
    </alternativeName>
    <alternativeName>
        <fullName evidence="17">Hemoglobin-like protein</fullName>
    </alternativeName>
    <alternativeName>
        <fullName evidence="17">Nitric oxide dioxygenase</fullName>
        <shortName evidence="17">NO oxygenase</shortName>
        <shortName evidence="17">NOD</shortName>
        <ecNumber evidence="17">1.14.12.17</ecNumber>
    </alternativeName>
</protein>
<dbReference type="Proteomes" id="UP000032427">
    <property type="component" value="Chromosome 1"/>
</dbReference>
<keyword evidence="6 17" id="KW-0561">Oxygen transport</keyword>
<organism evidence="20 21">
    <name type="scientific">Aliivibrio wodanis</name>
    <dbReference type="NCBI Taxonomy" id="80852"/>
    <lineage>
        <taxon>Bacteria</taxon>
        <taxon>Pseudomonadati</taxon>
        <taxon>Pseudomonadota</taxon>
        <taxon>Gammaproteobacteria</taxon>
        <taxon>Vibrionales</taxon>
        <taxon>Vibrionaceae</taxon>
        <taxon>Aliivibrio</taxon>
    </lineage>
</organism>
<dbReference type="OrthoDB" id="9801223at2"/>
<dbReference type="InterPro" id="IPR023950">
    <property type="entry name" value="Hmp"/>
</dbReference>
<dbReference type="InterPro" id="IPR001709">
    <property type="entry name" value="Flavoprot_Pyr_Nucl_cyt_Rdtase"/>
</dbReference>
<comment type="catalytic activity">
    <reaction evidence="16 17">
        <text>2 nitric oxide + NADPH + 2 O2 = 2 nitrate + NADP(+) + H(+)</text>
        <dbReference type="Rhea" id="RHEA:19465"/>
        <dbReference type="ChEBI" id="CHEBI:15378"/>
        <dbReference type="ChEBI" id="CHEBI:15379"/>
        <dbReference type="ChEBI" id="CHEBI:16480"/>
        <dbReference type="ChEBI" id="CHEBI:17632"/>
        <dbReference type="ChEBI" id="CHEBI:57783"/>
        <dbReference type="ChEBI" id="CHEBI:58349"/>
        <dbReference type="EC" id="1.14.12.17"/>
    </reaction>
</comment>
<dbReference type="InterPro" id="IPR008333">
    <property type="entry name" value="Cbr1-like_FAD-bd_dom"/>
</dbReference>
<feature type="site" description="Involved in heme-bound ligand stabilization and O-O bond activation" evidence="17">
    <location>
        <position position="29"/>
    </location>
</feature>
<sequence length="394" mass="44360">MLNKNTIDIIKSTIPLLAQTGPALTAHFYDRMFTHNPELKDIFNMSNQRNGDQREALFNAICAYAGNIENLAVLLPAVEKIAHKHTSFMITAEQYNIVGGHLIATLDEMFSPGQEVLDAWGEAYGVLANVFIQREEQIYQDNNALDGGWRGLREFELVAKEKESEHITSFTFMPTDDQSVSHFKPGQYIGIYLNPEEFENQEVRQYSLSSAPQEKTYRISVKREEGGKASNYLHASLSVGDKVNLTAPAGDFFLEVEASTPVTLISAGVGLTPTLSMLETLTQHEEKVTWLHATENGSQHAFKQHISALAEKHEHISAYTWYNQAQETNTLNQDFQFNGLINLTEVKEEIVSDNGHYYFCGPVGFMQHVAKQLIELGVTEDRIHYECFGPHKVL</sequence>
<evidence type="ECO:0000259" key="19">
    <source>
        <dbReference type="PROSITE" id="PS51384"/>
    </source>
</evidence>
<evidence type="ECO:0000256" key="16">
    <source>
        <dbReference type="ARBA" id="ARBA00049433"/>
    </source>
</evidence>
<dbReference type="GO" id="GO:0005344">
    <property type="term" value="F:oxygen carrier activity"/>
    <property type="evidence" value="ECO:0007669"/>
    <property type="project" value="UniProtKB-UniRule"/>
</dbReference>
<dbReference type="InterPro" id="IPR012292">
    <property type="entry name" value="Globin/Proto"/>
</dbReference>
<feature type="binding site" evidence="17">
    <location>
        <begin position="387"/>
        <end position="390"/>
    </location>
    <ligand>
        <name>FAD</name>
        <dbReference type="ChEBI" id="CHEBI:57692"/>
    </ligand>
</feature>
<keyword evidence="3 17" id="KW-0813">Transport</keyword>
<dbReference type="EMBL" id="LN554846">
    <property type="protein sequence ID" value="CED70378.1"/>
    <property type="molecule type" value="Genomic_DNA"/>
</dbReference>
<evidence type="ECO:0000256" key="9">
    <source>
        <dbReference type="ARBA" id="ARBA00022827"/>
    </source>
</evidence>
<dbReference type="FunFam" id="2.40.30.10:FF:000034">
    <property type="entry name" value="Flavohemoprotein"/>
    <property type="match status" value="1"/>
</dbReference>
<dbReference type="EC" id="1.14.12.17" evidence="17"/>
<dbReference type="GO" id="GO:0046210">
    <property type="term" value="P:nitric oxide catabolic process"/>
    <property type="evidence" value="ECO:0007669"/>
    <property type="project" value="TreeGrafter"/>
</dbReference>
<dbReference type="Gene3D" id="2.40.30.10">
    <property type="entry name" value="Translation factors"/>
    <property type="match status" value="1"/>
</dbReference>
<evidence type="ECO:0000256" key="15">
    <source>
        <dbReference type="ARBA" id="ARBA00048649"/>
    </source>
</evidence>
<dbReference type="GO" id="GO:0009636">
    <property type="term" value="P:response to toxic substance"/>
    <property type="evidence" value="ECO:0007669"/>
    <property type="project" value="UniProtKB-KW"/>
</dbReference>
<dbReference type="FunFam" id="1.10.490.10:FF:000003">
    <property type="entry name" value="Flavohemoprotein"/>
    <property type="match status" value="1"/>
</dbReference>
<feature type="site" description="Influences the redox potential of the prosthetic heme and FAD groups" evidence="17">
    <location>
        <position position="386"/>
    </location>
</feature>
<dbReference type="Pfam" id="PF00175">
    <property type="entry name" value="NAD_binding_1"/>
    <property type="match status" value="1"/>
</dbReference>
<keyword evidence="21" id="KW-1185">Reference proteome</keyword>
<evidence type="ECO:0000256" key="5">
    <source>
        <dbReference type="ARBA" id="ARBA00022617"/>
    </source>
</evidence>
<comment type="cofactor">
    <cofactor evidence="17">
        <name>heme b</name>
        <dbReference type="ChEBI" id="CHEBI:60344"/>
    </cofactor>
    <text evidence="17">Binds 1 heme b (iron(II)-protoporphyrin IX) group per subunit.</text>
</comment>
<dbReference type="CDD" id="cd14776">
    <property type="entry name" value="HmpEc-globin-like"/>
    <property type="match status" value="1"/>
</dbReference>
<evidence type="ECO:0000256" key="11">
    <source>
        <dbReference type="ARBA" id="ARBA00023002"/>
    </source>
</evidence>
<dbReference type="PROSITE" id="PS51384">
    <property type="entry name" value="FAD_FR"/>
    <property type="match status" value="1"/>
</dbReference>
<dbReference type="SUPFAM" id="SSF63380">
    <property type="entry name" value="Riboflavin synthase domain-like"/>
    <property type="match status" value="1"/>
</dbReference>
<dbReference type="GO" id="GO:0008941">
    <property type="term" value="F:nitric oxide dioxygenase NAD(P)H activity"/>
    <property type="evidence" value="ECO:0007669"/>
    <property type="project" value="UniProtKB-UniRule"/>
</dbReference>